<gene>
    <name evidence="2" type="ORF">H6G03_35660</name>
</gene>
<feature type="chain" id="PRO_5036996725" description="Secreted protein" evidence="1">
    <location>
        <begin position="24"/>
        <end position="160"/>
    </location>
</feature>
<organism evidence="2 3">
    <name type="scientific">Aerosakkonema funiforme FACHB-1375</name>
    <dbReference type="NCBI Taxonomy" id="2949571"/>
    <lineage>
        <taxon>Bacteria</taxon>
        <taxon>Bacillati</taxon>
        <taxon>Cyanobacteriota</taxon>
        <taxon>Cyanophyceae</taxon>
        <taxon>Oscillatoriophycideae</taxon>
        <taxon>Aerosakkonematales</taxon>
        <taxon>Aerosakkonemataceae</taxon>
        <taxon>Aerosakkonema</taxon>
    </lineage>
</organism>
<keyword evidence="3" id="KW-1185">Reference proteome</keyword>
<evidence type="ECO:0000256" key="1">
    <source>
        <dbReference type="SAM" id="SignalP"/>
    </source>
</evidence>
<dbReference type="AlphaFoldDB" id="A0A926VMC9"/>
<dbReference type="EMBL" id="JACJPW010000192">
    <property type="protein sequence ID" value="MBD2186334.1"/>
    <property type="molecule type" value="Genomic_DNA"/>
</dbReference>
<feature type="signal peptide" evidence="1">
    <location>
        <begin position="1"/>
        <end position="23"/>
    </location>
</feature>
<accession>A0A926VMC9</accession>
<dbReference type="RefSeq" id="WP_190475565.1">
    <property type="nucleotide sequence ID" value="NZ_JACJPW010000192.1"/>
</dbReference>
<proteinExistence type="predicted"/>
<reference evidence="2" key="2">
    <citation type="submission" date="2020-08" db="EMBL/GenBank/DDBJ databases">
        <authorList>
            <person name="Chen M."/>
            <person name="Teng W."/>
            <person name="Zhao L."/>
            <person name="Hu C."/>
            <person name="Zhou Y."/>
            <person name="Han B."/>
            <person name="Song L."/>
            <person name="Shu W."/>
        </authorList>
    </citation>
    <scope>NUCLEOTIDE SEQUENCE</scope>
    <source>
        <strain evidence="2">FACHB-1375</strain>
    </source>
</reference>
<reference evidence="2" key="1">
    <citation type="journal article" date="2015" name="ISME J.">
        <title>Draft Genome Sequence of Streptomyces incarnatus NRRL8089, which Produces the Nucleoside Antibiotic Sinefungin.</title>
        <authorList>
            <person name="Oshima K."/>
            <person name="Hattori M."/>
            <person name="Shimizu H."/>
            <person name="Fukuda K."/>
            <person name="Nemoto M."/>
            <person name="Inagaki K."/>
            <person name="Tamura T."/>
        </authorList>
    </citation>
    <scope>NUCLEOTIDE SEQUENCE</scope>
    <source>
        <strain evidence="2">FACHB-1375</strain>
    </source>
</reference>
<dbReference type="Proteomes" id="UP000641646">
    <property type="component" value="Unassembled WGS sequence"/>
</dbReference>
<evidence type="ECO:0000313" key="2">
    <source>
        <dbReference type="EMBL" id="MBD2186334.1"/>
    </source>
</evidence>
<name>A0A926VMC9_9CYAN</name>
<sequence length="160" mass="17943">MDLRMIALATVCSLPFSLSLSLAVGGIPKSDQPCQAYLDSSQGIDDEKNNCPITVGNFSIRGTFSNSNWQASFWVWEPAYYILHVKNKQNGSTINLTGFNVTGTTSRPQYRFTDSERNVNYIVTFRYSDPNTLRLEIYQNNRAFANELLGRESDKLIGGP</sequence>
<evidence type="ECO:0000313" key="3">
    <source>
        <dbReference type="Proteomes" id="UP000641646"/>
    </source>
</evidence>
<evidence type="ECO:0008006" key="4">
    <source>
        <dbReference type="Google" id="ProtNLM"/>
    </source>
</evidence>
<comment type="caution">
    <text evidence="2">The sequence shown here is derived from an EMBL/GenBank/DDBJ whole genome shotgun (WGS) entry which is preliminary data.</text>
</comment>
<protein>
    <recommendedName>
        <fullName evidence="4">Secreted protein</fullName>
    </recommendedName>
</protein>
<keyword evidence="1" id="KW-0732">Signal</keyword>